<evidence type="ECO:0000256" key="1">
    <source>
        <dbReference type="SAM" id="MobiDB-lite"/>
    </source>
</evidence>
<accession>A0A1I0P414</accession>
<keyword evidence="2" id="KW-0732">Signal</keyword>
<evidence type="ECO:0008006" key="5">
    <source>
        <dbReference type="Google" id="ProtNLM"/>
    </source>
</evidence>
<dbReference type="AlphaFoldDB" id="A0A1I0P414"/>
<gene>
    <name evidence="3" type="ORF">SAMN04487850_1563</name>
</gene>
<dbReference type="EMBL" id="FOIQ01000003">
    <property type="protein sequence ID" value="SEW08738.1"/>
    <property type="molecule type" value="Genomic_DNA"/>
</dbReference>
<dbReference type="InterPro" id="IPR032265">
    <property type="entry name" value="DUF4831"/>
</dbReference>
<sequence>MIPILNRTHQTRWILPLCLLAFSPISAQTSTSYYRPGVTTEGAVYFLPKTAVKVTVQVEKATYTPGELCRYSERYLRIKDVSPESSVSYRITAIRQEAVAVADTTKRYAVKFDARTSACNVVLSDDGILRAINTEEKVTGNRPADGQQIKTSGQKPLPSPHQYLSEEMLAAGSTAKMAELIAQDIYEIRESRNLLVRGQADYMPKDGEQLRLMLSQLELHDRVLTSMFTGTTVKDTAEYCFTVIPDKTISRDILFRFSQKLGLVDSDDLSGAPYYISIEDLGTAPKPEPVDPKKNAKPVPGIYVNIPGRLRATVADMEKTFVTDEFPAGQFGNVELLSGALFNKRYTTHLLLHPISGAVEKLEAEQPK</sequence>
<evidence type="ECO:0000313" key="4">
    <source>
        <dbReference type="Proteomes" id="UP000199373"/>
    </source>
</evidence>
<dbReference type="Pfam" id="PF16115">
    <property type="entry name" value="DUF4831"/>
    <property type="match status" value="1"/>
</dbReference>
<organism evidence="3 4">
    <name type="scientific">Prevotella aff. ruminicola Tc2-24</name>
    <dbReference type="NCBI Taxonomy" id="81582"/>
    <lineage>
        <taxon>Bacteria</taxon>
        <taxon>Pseudomonadati</taxon>
        <taxon>Bacteroidota</taxon>
        <taxon>Bacteroidia</taxon>
        <taxon>Bacteroidales</taxon>
        <taxon>Prevotellaceae</taxon>
        <taxon>Prevotella</taxon>
    </lineage>
</organism>
<feature type="region of interest" description="Disordered" evidence="1">
    <location>
        <begin position="137"/>
        <end position="158"/>
    </location>
</feature>
<feature type="signal peptide" evidence="2">
    <location>
        <begin position="1"/>
        <end position="27"/>
    </location>
</feature>
<dbReference type="RefSeq" id="WP_091915759.1">
    <property type="nucleotide sequence ID" value="NZ_FOIQ01000003.1"/>
</dbReference>
<evidence type="ECO:0000313" key="3">
    <source>
        <dbReference type="EMBL" id="SEW08738.1"/>
    </source>
</evidence>
<evidence type="ECO:0000256" key="2">
    <source>
        <dbReference type="SAM" id="SignalP"/>
    </source>
</evidence>
<protein>
    <recommendedName>
        <fullName evidence="5">DUF4831 domain-containing protein</fullName>
    </recommendedName>
</protein>
<proteinExistence type="predicted"/>
<reference evidence="3 4" key="1">
    <citation type="submission" date="2016-10" db="EMBL/GenBank/DDBJ databases">
        <authorList>
            <person name="de Groot N.N."/>
        </authorList>
    </citation>
    <scope>NUCLEOTIDE SEQUENCE [LARGE SCALE GENOMIC DNA]</scope>
    <source>
        <strain evidence="3 4">TC2-24</strain>
    </source>
</reference>
<keyword evidence="4" id="KW-1185">Reference proteome</keyword>
<name>A0A1I0P414_9BACT</name>
<feature type="chain" id="PRO_5011554648" description="DUF4831 domain-containing protein" evidence="2">
    <location>
        <begin position="28"/>
        <end position="368"/>
    </location>
</feature>
<dbReference type="Proteomes" id="UP000199373">
    <property type="component" value="Unassembled WGS sequence"/>
</dbReference>